<evidence type="ECO:0000313" key="2">
    <source>
        <dbReference type="Proteomes" id="UP001281147"/>
    </source>
</evidence>
<comment type="caution">
    <text evidence="1">The sequence shown here is derived from an EMBL/GenBank/DDBJ whole genome shotgun (WGS) entry which is preliminary data.</text>
</comment>
<accession>A0ACC3MYK4</accession>
<reference evidence="1" key="1">
    <citation type="submission" date="2023-07" db="EMBL/GenBank/DDBJ databases">
        <title>Black Yeasts Isolated from many extreme environments.</title>
        <authorList>
            <person name="Coleine C."/>
            <person name="Stajich J.E."/>
            <person name="Selbmann L."/>
        </authorList>
    </citation>
    <scope>NUCLEOTIDE SEQUENCE</scope>
    <source>
        <strain evidence="1">CCFEE 5714</strain>
    </source>
</reference>
<proteinExistence type="predicted"/>
<dbReference type="Proteomes" id="UP001281147">
    <property type="component" value="Unassembled WGS sequence"/>
</dbReference>
<keyword evidence="2" id="KW-1185">Reference proteome</keyword>
<protein>
    <submittedName>
        <fullName evidence="1">Uncharacterized protein</fullName>
    </submittedName>
</protein>
<dbReference type="EMBL" id="JAUTXU010000119">
    <property type="protein sequence ID" value="KAK3706516.1"/>
    <property type="molecule type" value="Genomic_DNA"/>
</dbReference>
<name>A0ACC3MYK4_9PEZI</name>
<organism evidence="1 2">
    <name type="scientific">Vermiconidia calcicola</name>
    <dbReference type="NCBI Taxonomy" id="1690605"/>
    <lineage>
        <taxon>Eukaryota</taxon>
        <taxon>Fungi</taxon>
        <taxon>Dikarya</taxon>
        <taxon>Ascomycota</taxon>
        <taxon>Pezizomycotina</taxon>
        <taxon>Dothideomycetes</taxon>
        <taxon>Dothideomycetidae</taxon>
        <taxon>Mycosphaerellales</taxon>
        <taxon>Extremaceae</taxon>
        <taxon>Vermiconidia</taxon>
    </lineage>
</organism>
<gene>
    <name evidence="1" type="ORF">LTR37_012726</name>
</gene>
<evidence type="ECO:0000313" key="1">
    <source>
        <dbReference type="EMBL" id="KAK3706516.1"/>
    </source>
</evidence>
<sequence>MYQIAPPSRLSAVESSDDKIELAKRIPPISLECRGLATALTDLAMQAQQVEDRCQCLTYELKEANDALIRERAAKNELEALQNENQQLEARLEASLMRASQAEAGRIKSFHQLSPLISKAEQLERECKSLQHRLDKADTANYSLRTEKDSVSELLVSVRNGTREAKAARAADIAELKQEIANTTKQNHCLVEEKDRLAKEMTTLEGDKLSVLQQLDTGREKASTLRRDLDVVVAAASRVAAALAQKQSALDTIRNNAKQEKARFENAINGFRPLEAKLKLQAEECSTRLRDELSNHETLTEECCRLRTGVEERAAALQDVLSKNKTLAEKYRNLETQLEEQAARVREGSSNNEALQDECRKLKEESNRVTMMMNFFQQELDKATKLRESQEQDNARLRQSLKEWENMRLSSKVMQPRAFLQGFRRLESTDYGSGACPTMPEPSLEEGDVQDVNGVALTAGAWKPPTRTILEPDDGRVGVSIFAEAEGTMVTLLAEEQAESDYEPGEMTAPSTA</sequence>